<proteinExistence type="predicted"/>
<organism evidence="2 3">
    <name type="scientific">Acorus gramineus</name>
    <name type="common">Dwarf sweet flag</name>
    <dbReference type="NCBI Taxonomy" id="55184"/>
    <lineage>
        <taxon>Eukaryota</taxon>
        <taxon>Viridiplantae</taxon>
        <taxon>Streptophyta</taxon>
        <taxon>Embryophyta</taxon>
        <taxon>Tracheophyta</taxon>
        <taxon>Spermatophyta</taxon>
        <taxon>Magnoliopsida</taxon>
        <taxon>Liliopsida</taxon>
        <taxon>Acoraceae</taxon>
        <taxon>Acorus</taxon>
    </lineage>
</organism>
<evidence type="ECO:0000313" key="2">
    <source>
        <dbReference type="EMBL" id="KAK1273542.1"/>
    </source>
</evidence>
<evidence type="ECO:0000313" key="3">
    <source>
        <dbReference type="Proteomes" id="UP001179952"/>
    </source>
</evidence>
<feature type="compositionally biased region" description="Basic and acidic residues" evidence="1">
    <location>
        <begin position="25"/>
        <end position="34"/>
    </location>
</feature>
<dbReference type="Proteomes" id="UP001179952">
    <property type="component" value="Unassembled WGS sequence"/>
</dbReference>
<reference evidence="2" key="2">
    <citation type="submission" date="2023-06" db="EMBL/GenBank/DDBJ databases">
        <authorList>
            <person name="Ma L."/>
            <person name="Liu K.-W."/>
            <person name="Li Z."/>
            <person name="Hsiao Y.-Y."/>
            <person name="Qi Y."/>
            <person name="Fu T."/>
            <person name="Tang G."/>
            <person name="Zhang D."/>
            <person name="Sun W.-H."/>
            <person name="Liu D.-K."/>
            <person name="Li Y."/>
            <person name="Chen G.-Z."/>
            <person name="Liu X.-D."/>
            <person name="Liao X.-Y."/>
            <person name="Jiang Y.-T."/>
            <person name="Yu X."/>
            <person name="Hao Y."/>
            <person name="Huang J."/>
            <person name="Zhao X.-W."/>
            <person name="Ke S."/>
            <person name="Chen Y.-Y."/>
            <person name="Wu W.-L."/>
            <person name="Hsu J.-L."/>
            <person name="Lin Y.-F."/>
            <person name="Huang M.-D."/>
            <person name="Li C.-Y."/>
            <person name="Huang L."/>
            <person name="Wang Z.-W."/>
            <person name="Zhao X."/>
            <person name="Zhong W.-Y."/>
            <person name="Peng D.-H."/>
            <person name="Ahmad S."/>
            <person name="Lan S."/>
            <person name="Zhang J.-S."/>
            <person name="Tsai W.-C."/>
            <person name="Van De Peer Y."/>
            <person name="Liu Z.-J."/>
        </authorList>
    </citation>
    <scope>NUCLEOTIDE SEQUENCE</scope>
    <source>
        <strain evidence="2">SCP</strain>
        <tissue evidence="2">Leaves</tissue>
    </source>
</reference>
<keyword evidence="3" id="KW-1185">Reference proteome</keyword>
<reference evidence="2" key="1">
    <citation type="journal article" date="2023" name="Nat. Commun.">
        <title>Diploid and tetraploid genomes of Acorus and the evolution of monocots.</title>
        <authorList>
            <person name="Ma L."/>
            <person name="Liu K.W."/>
            <person name="Li Z."/>
            <person name="Hsiao Y.Y."/>
            <person name="Qi Y."/>
            <person name="Fu T."/>
            <person name="Tang G.D."/>
            <person name="Zhang D."/>
            <person name="Sun W.H."/>
            <person name="Liu D.K."/>
            <person name="Li Y."/>
            <person name="Chen G.Z."/>
            <person name="Liu X.D."/>
            <person name="Liao X.Y."/>
            <person name="Jiang Y.T."/>
            <person name="Yu X."/>
            <person name="Hao Y."/>
            <person name="Huang J."/>
            <person name="Zhao X.W."/>
            <person name="Ke S."/>
            <person name="Chen Y.Y."/>
            <person name="Wu W.L."/>
            <person name="Hsu J.L."/>
            <person name="Lin Y.F."/>
            <person name="Huang M.D."/>
            <person name="Li C.Y."/>
            <person name="Huang L."/>
            <person name="Wang Z.W."/>
            <person name="Zhao X."/>
            <person name="Zhong W.Y."/>
            <person name="Peng D.H."/>
            <person name="Ahmad S."/>
            <person name="Lan S."/>
            <person name="Zhang J.S."/>
            <person name="Tsai W.C."/>
            <person name="Van de Peer Y."/>
            <person name="Liu Z.J."/>
        </authorList>
    </citation>
    <scope>NUCLEOTIDE SEQUENCE</scope>
    <source>
        <strain evidence="2">SCP</strain>
    </source>
</reference>
<comment type="caution">
    <text evidence="2">The sequence shown here is derived from an EMBL/GenBank/DDBJ whole genome shotgun (WGS) entry which is preliminary data.</text>
</comment>
<protein>
    <submittedName>
        <fullName evidence="2">Uncharacterized protein</fullName>
    </submittedName>
</protein>
<sequence length="65" mass="7288">MGVDPLIYTRKMGKPWQSGQTTKGLVREEQREESLNMPSSDSEAMDVVKAFHMKEGVGEPSYAQN</sequence>
<dbReference type="AlphaFoldDB" id="A0AAV9BB47"/>
<dbReference type="EMBL" id="JAUJYN010000004">
    <property type="protein sequence ID" value="KAK1273542.1"/>
    <property type="molecule type" value="Genomic_DNA"/>
</dbReference>
<accession>A0AAV9BB47</accession>
<feature type="region of interest" description="Disordered" evidence="1">
    <location>
        <begin position="14"/>
        <end position="43"/>
    </location>
</feature>
<gene>
    <name evidence="2" type="ORF">QJS04_geneDACA018292</name>
</gene>
<name>A0AAV9BB47_ACOGR</name>
<evidence type="ECO:0000256" key="1">
    <source>
        <dbReference type="SAM" id="MobiDB-lite"/>
    </source>
</evidence>